<feature type="compositionally biased region" description="Polar residues" evidence="1">
    <location>
        <begin position="155"/>
        <end position="167"/>
    </location>
</feature>
<protein>
    <submittedName>
        <fullName evidence="3">Uncharacterized protein</fullName>
    </submittedName>
</protein>
<keyword evidence="2" id="KW-1133">Transmembrane helix</keyword>
<keyword evidence="2" id="KW-0472">Membrane</keyword>
<accession>A0A1F6M2Q6</accession>
<feature type="region of interest" description="Disordered" evidence="1">
    <location>
        <begin position="123"/>
        <end position="185"/>
    </location>
</feature>
<sequence>MQALISLASLDYKLQKKPALLVFLFFDIIVLFLLTMDLTQGHRYTIQQKLSFTMMLIFGILIVVLGFLQMRNTIYTPFVIRESDFGSPEGALFENEQVKLQSIDTDHDGLNDYEELNFYSTSPYLPDSDSDGVEDQTEIVNRTDPNCPEGKKCLTSENSVTTSTQGLTPVLGEQTGIGSDPGSIPPPQITDDLATLSRDPQKLREMMLRTGTMTKEELDSVSDSTILQLAQNLVAQQFGVTSTPASSSTAPSL</sequence>
<name>A0A1F6M2Q6_9BACT</name>
<evidence type="ECO:0000313" key="4">
    <source>
        <dbReference type="Proteomes" id="UP000178742"/>
    </source>
</evidence>
<feature type="compositionally biased region" description="Acidic residues" evidence="1">
    <location>
        <begin position="128"/>
        <end position="137"/>
    </location>
</feature>
<dbReference type="EMBL" id="MFPX01000027">
    <property type="protein sequence ID" value="OGH65917.1"/>
    <property type="molecule type" value="Genomic_DNA"/>
</dbReference>
<feature type="transmembrane region" description="Helical" evidence="2">
    <location>
        <begin position="20"/>
        <end position="38"/>
    </location>
</feature>
<dbReference type="STRING" id="1798676.A3B90_00710"/>
<evidence type="ECO:0000256" key="2">
    <source>
        <dbReference type="SAM" id="Phobius"/>
    </source>
</evidence>
<dbReference type="Proteomes" id="UP000178742">
    <property type="component" value="Unassembled WGS sequence"/>
</dbReference>
<evidence type="ECO:0000256" key="1">
    <source>
        <dbReference type="SAM" id="MobiDB-lite"/>
    </source>
</evidence>
<dbReference type="AlphaFoldDB" id="A0A1F6M2Q6"/>
<feature type="transmembrane region" description="Helical" evidence="2">
    <location>
        <begin position="50"/>
        <end position="68"/>
    </location>
</feature>
<comment type="caution">
    <text evidence="3">The sequence shown here is derived from an EMBL/GenBank/DDBJ whole genome shotgun (WGS) entry which is preliminary data.</text>
</comment>
<keyword evidence="2" id="KW-0812">Transmembrane</keyword>
<reference evidence="3 4" key="1">
    <citation type="journal article" date="2016" name="Nat. Commun.">
        <title>Thousands of microbial genomes shed light on interconnected biogeochemical processes in an aquifer system.</title>
        <authorList>
            <person name="Anantharaman K."/>
            <person name="Brown C.T."/>
            <person name="Hug L.A."/>
            <person name="Sharon I."/>
            <person name="Castelle C.J."/>
            <person name="Probst A.J."/>
            <person name="Thomas B.C."/>
            <person name="Singh A."/>
            <person name="Wilkins M.J."/>
            <person name="Karaoz U."/>
            <person name="Brodie E.L."/>
            <person name="Williams K.H."/>
            <person name="Hubbard S.S."/>
            <person name="Banfield J.F."/>
        </authorList>
    </citation>
    <scope>NUCLEOTIDE SEQUENCE [LARGE SCALE GENOMIC DNA]</scope>
</reference>
<proteinExistence type="predicted"/>
<evidence type="ECO:0000313" key="3">
    <source>
        <dbReference type="EMBL" id="OGH65917.1"/>
    </source>
</evidence>
<gene>
    <name evidence="3" type="ORF">A3B90_00710</name>
</gene>
<organism evidence="3 4">
    <name type="scientific">Candidatus Magasanikbacteria bacterium RIFCSPHIGHO2_02_FULL_41_13</name>
    <dbReference type="NCBI Taxonomy" id="1798676"/>
    <lineage>
        <taxon>Bacteria</taxon>
        <taxon>Candidatus Magasanikiibacteriota</taxon>
    </lineage>
</organism>